<reference evidence="8 9" key="1">
    <citation type="journal article" date="2012" name="J. Bacteriol.">
        <title>Complete Genome Sequence of Paenibacillus mucilaginosus 3016, a Bacterium Functional as Microbial Fertilizer.</title>
        <authorList>
            <person name="Ma M."/>
            <person name="Wang Z."/>
            <person name="Li L."/>
            <person name="Jiang X."/>
            <person name="Guan D."/>
            <person name="Cao F."/>
            <person name="Chen H."/>
            <person name="Wang X."/>
            <person name="Shen D."/>
            <person name="Du B."/>
            <person name="Li J."/>
        </authorList>
    </citation>
    <scope>NUCLEOTIDE SEQUENCE [LARGE SCALE GENOMIC DNA]</scope>
    <source>
        <strain evidence="8 9">3016</strain>
    </source>
</reference>
<evidence type="ECO:0000256" key="1">
    <source>
        <dbReference type="ARBA" id="ARBA00022553"/>
    </source>
</evidence>
<dbReference type="InterPro" id="IPR011006">
    <property type="entry name" value="CheY-like_superfamily"/>
</dbReference>
<protein>
    <submittedName>
        <fullName evidence="8">Response regulator receiver modulated diguanylate cyclase</fullName>
    </submittedName>
</protein>
<evidence type="ECO:0000313" key="9">
    <source>
        <dbReference type="Proteomes" id="UP000007523"/>
    </source>
</evidence>
<feature type="modified residue" description="4-aspartylphosphate" evidence="6">
    <location>
        <position position="65"/>
    </location>
</feature>
<dbReference type="GO" id="GO:0000156">
    <property type="term" value="F:phosphorelay response regulator activity"/>
    <property type="evidence" value="ECO:0007669"/>
    <property type="project" value="TreeGrafter"/>
</dbReference>
<dbReference type="Gene3D" id="3.40.50.2300">
    <property type="match status" value="1"/>
</dbReference>
<dbReference type="AlphaFoldDB" id="H6NTA2"/>
<proteinExistence type="predicted"/>
<keyword evidence="5" id="KW-0804">Transcription</keyword>
<dbReference type="PANTHER" id="PTHR48111:SF1">
    <property type="entry name" value="TWO-COMPONENT RESPONSE REGULATOR ORR33"/>
    <property type="match status" value="1"/>
</dbReference>
<evidence type="ECO:0000256" key="3">
    <source>
        <dbReference type="ARBA" id="ARBA00023015"/>
    </source>
</evidence>
<feature type="domain" description="Response regulatory" evidence="7">
    <location>
        <begin position="16"/>
        <end position="128"/>
    </location>
</feature>
<dbReference type="InterPro" id="IPR043128">
    <property type="entry name" value="Rev_trsase/Diguanyl_cyclase"/>
</dbReference>
<keyword evidence="3" id="KW-0805">Transcription regulation</keyword>
<dbReference type="Proteomes" id="UP000007523">
    <property type="component" value="Chromosome"/>
</dbReference>
<dbReference type="InterPro" id="IPR039420">
    <property type="entry name" value="WalR-like"/>
</dbReference>
<organism evidence="8 9">
    <name type="scientific">Paenibacillus mucilaginosus 3016</name>
    <dbReference type="NCBI Taxonomy" id="1116391"/>
    <lineage>
        <taxon>Bacteria</taxon>
        <taxon>Bacillati</taxon>
        <taxon>Bacillota</taxon>
        <taxon>Bacilli</taxon>
        <taxon>Bacillales</taxon>
        <taxon>Paenibacillaceae</taxon>
        <taxon>Paenibacillus</taxon>
    </lineage>
</organism>
<dbReference type="GO" id="GO:0005829">
    <property type="term" value="C:cytosol"/>
    <property type="evidence" value="ECO:0007669"/>
    <property type="project" value="TreeGrafter"/>
</dbReference>
<dbReference type="GO" id="GO:0000976">
    <property type="term" value="F:transcription cis-regulatory region binding"/>
    <property type="evidence" value="ECO:0007669"/>
    <property type="project" value="TreeGrafter"/>
</dbReference>
<accession>H6NTA2</accession>
<dbReference type="KEGG" id="pmq:PM3016_598"/>
<dbReference type="InterPro" id="IPR001789">
    <property type="entry name" value="Sig_transdc_resp-reg_receiver"/>
</dbReference>
<dbReference type="PANTHER" id="PTHR48111">
    <property type="entry name" value="REGULATOR OF RPOS"/>
    <property type="match status" value="1"/>
</dbReference>
<keyword evidence="9" id="KW-1185">Reference proteome</keyword>
<sequence length="289" mass="32338">MQRSEEVMKGTGRQPTILVVDDERSNLEILRVFLSSLGYRVLLADYPLDAVRMVHHDRPDILLLDVMMPDVDGFALARVLGDFGIPILFISAKSQKEDILLGLSSGGLDYITKPFDLDILSHKIALHLESAQQMRALQRENDQLKQRMYMDPETGLFNRTYLEGVLGALNEKYNAVLTLQLGNLETHSEMEREEHSGFLKEIGGLCSAHIKKHQGILFRLSPDVCCAILRTSRQGCEELAVRVRAEISQYNESRLLAGLRPVEASVEAKLIPYASMRSFLLGGGSEANI</sequence>
<evidence type="ECO:0000256" key="4">
    <source>
        <dbReference type="ARBA" id="ARBA00023125"/>
    </source>
</evidence>
<dbReference type="SMART" id="SM00448">
    <property type="entry name" value="REC"/>
    <property type="match status" value="1"/>
</dbReference>
<name>H6NTA2_9BACL</name>
<evidence type="ECO:0000256" key="2">
    <source>
        <dbReference type="ARBA" id="ARBA00023012"/>
    </source>
</evidence>
<gene>
    <name evidence="8" type="ORF">PM3016_598</name>
</gene>
<evidence type="ECO:0000256" key="6">
    <source>
        <dbReference type="PROSITE-ProRule" id="PRU00169"/>
    </source>
</evidence>
<dbReference type="STRING" id="1116391.PM3016_598"/>
<dbReference type="PROSITE" id="PS50110">
    <property type="entry name" value="RESPONSE_REGULATORY"/>
    <property type="match status" value="1"/>
</dbReference>
<keyword evidence="4" id="KW-0238">DNA-binding</keyword>
<evidence type="ECO:0000256" key="5">
    <source>
        <dbReference type="ARBA" id="ARBA00023163"/>
    </source>
</evidence>
<dbReference type="GO" id="GO:0006355">
    <property type="term" value="P:regulation of DNA-templated transcription"/>
    <property type="evidence" value="ECO:0007669"/>
    <property type="project" value="TreeGrafter"/>
</dbReference>
<dbReference type="Gene3D" id="3.30.70.270">
    <property type="match status" value="1"/>
</dbReference>
<dbReference type="HOGENOM" id="CLU_000445_11_28_9"/>
<keyword evidence="1 6" id="KW-0597">Phosphoprotein</keyword>
<evidence type="ECO:0000259" key="7">
    <source>
        <dbReference type="PROSITE" id="PS50110"/>
    </source>
</evidence>
<dbReference type="GO" id="GO:0032993">
    <property type="term" value="C:protein-DNA complex"/>
    <property type="evidence" value="ECO:0007669"/>
    <property type="project" value="TreeGrafter"/>
</dbReference>
<evidence type="ECO:0000313" key="8">
    <source>
        <dbReference type="EMBL" id="AFC27564.1"/>
    </source>
</evidence>
<dbReference type="SUPFAM" id="SSF52172">
    <property type="entry name" value="CheY-like"/>
    <property type="match status" value="1"/>
</dbReference>
<keyword evidence="2" id="KW-0902">Two-component regulatory system</keyword>
<dbReference type="EMBL" id="CP003235">
    <property type="protein sequence ID" value="AFC27564.1"/>
    <property type="molecule type" value="Genomic_DNA"/>
</dbReference>
<dbReference type="RefSeq" id="WP_014368400.1">
    <property type="nucleotide sequence ID" value="NC_016935.1"/>
</dbReference>
<dbReference type="Pfam" id="PF00072">
    <property type="entry name" value="Response_reg"/>
    <property type="match status" value="1"/>
</dbReference>